<dbReference type="GO" id="GO:0009507">
    <property type="term" value="C:chloroplast"/>
    <property type="evidence" value="ECO:0007669"/>
    <property type="project" value="UniProtKB-SubCell"/>
</dbReference>
<keyword evidence="7" id="KW-0150">Chloroplast</keyword>
<comment type="subcellular location">
    <subcellularLocation>
        <location evidence="1 5">Plastid</location>
        <location evidence="1 5">Chloroplast</location>
    </subcellularLocation>
</comment>
<dbReference type="EMBL" id="KM065668">
    <property type="protein sequence ID" value="AIG99574.1"/>
    <property type="molecule type" value="Transcribed_RNA"/>
</dbReference>
<reference evidence="7" key="1">
    <citation type="journal article" date="2016" name="Plant Mol. Biol.">
        <title>Diversity of transcripts and transcript processing forms in plastids of the dinoflagellate alga Karenia mikimotoi.</title>
        <authorList>
            <person name="Dorrell R.G."/>
            <person name="Hinksman G.A."/>
            <person name="Howe C.J."/>
        </authorList>
    </citation>
    <scope>NUCLEOTIDE SEQUENCE</scope>
    <source>
        <strain evidence="7">RCC1513</strain>
    </source>
</reference>
<dbReference type="InterPro" id="IPR036967">
    <property type="entry name" value="Ribosomal_uS11_sf"/>
</dbReference>
<dbReference type="InterPro" id="IPR001971">
    <property type="entry name" value="Ribosomal_uS11"/>
</dbReference>
<keyword evidence="7" id="KW-0934">Plastid</keyword>
<keyword evidence="3 5" id="KW-0689">Ribosomal protein</keyword>
<comment type="similarity">
    <text evidence="2 5">Belongs to the universal ribosomal protein uS11 family.</text>
</comment>
<evidence type="ECO:0000256" key="5">
    <source>
        <dbReference type="HAMAP-Rule" id="MF_01310"/>
    </source>
</evidence>
<geneLocation type="chloroplast" evidence="7"/>
<dbReference type="GO" id="GO:0003735">
    <property type="term" value="F:structural constituent of ribosome"/>
    <property type="evidence" value="ECO:0007669"/>
    <property type="project" value="InterPro"/>
</dbReference>
<accession>A0A0U1V1Y3</accession>
<dbReference type="SUPFAM" id="SSF53137">
    <property type="entry name" value="Translational machinery components"/>
    <property type="match status" value="1"/>
</dbReference>
<feature type="region of interest" description="Disordered" evidence="6">
    <location>
        <begin position="50"/>
        <end position="79"/>
    </location>
</feature>
<evidence type="ECO:0000256" key="1">
    <source>
        <dbReference type="ARBA" id="ARBA00004229"/>
    </source>
</evidence>
<comment type="subunit">
    <text evidence="5">Part of the 30S ribosomal subunit.</text>
</comment>
<dbReference type="NCBIfam" id="NF003698">
    <property type="entry name" value="PRK05309.1"/>
    <property type="match status" value="1"/>
</dbReference>
<keyword evidence="5" id="KW-0699">rRNA-binding</keyword>
<dbReference type="AlphaFoldDB" id="A0A0U1V1Y3"/>
<dbReference type="GO" id="GO:0006412">
    <property type="term" value="P:translation"/>
    <property type="evidence" value="ECO:0007669"/>
    <property type="project" value="UniProtKB-UniRule"/>
</dbReference>
<dbReference type="Pfam" id="PF00411">
    <property type="entry name" value="Ribosomal_S11"/>
    <property type="match status" value="1"/>
</dbReference>
<evidence type="ECO:0000256" key="3">
    <source>
        <dbReference type="ARBA" id="ARBA00022980"/>
    </source>
</evidence>
<keyword evidence="5" id="KW-0694">RNA-binding</keyword>
<name>A0A0U1V1Y3_KARMI</name>
<sequence>MQELQPTSPRYLIKTDLTSKNKLVHLEMTERRRRKRKKIKSLEEIKIGKDFGQHSGSEEVGEGREGGSPERTRRGRKKRLRGQIHILANFSNTIATLTDLKGNVLRWASGGSSGFKNTKKKTPIAARAVVRKLIGEARTMFNITEVQVTVAGAGWGRTYAVWALAKSRVRISRIKCTNSIPYNGCRPRKRRKLRRRTKRKAPATGPFRPLRNNLCKLFLKRGGILKRFLINKQRRRARRRQHS</sequence>
<dbReference type="PANTHER" id="PTHR11759">
    <property type="entry name" value="40S RIBOSOMAL PROTEIN S14/30S RIBOSOMAL PROTEIN S11"/>
    <property type="match status" value="1"/>
</dbReference>
<evidence type="ECO:0000256" key="2">
    <source>
        <dbReference type="ARBA" id="ARBA00006194"/>
    </source>
</evidence>
<dbReference type="GO" id="GO:0005840">
    <property type="term" value="C:ribosome"/>
    <property type="evidence" value="ECO:0007669"/>
    <property type="project" value="UniProtKB-KW"/>
</dbReference>
<evidence type="ECO:0000256" key="6">
    <source>
        <dbReference type="SAM" id="MobiDB-lite"/>
    </source>
</evidence>
<feature type="compositionally biased region" description="Basic and acidic residues" evidence="6">
    <location>
        <begin position="61"/>
        <end position="72"/>
    </location>
</feature>
<evidence type="ECO:0000313" key="7">
    <source>
        <dbReference type="EMBL" id="AIG99574.1"/>
    </source>
</evidence>
<dbReference type="GO" id="GO:1990904">
    <property type="term" value="C:ribonucleoprotein complex"/>
    <property type="evidence" value="ECO:0007669"/>
    <property type="project" value="UniProtKB-KW"/>
</dbReference>
<dbReference type="Gene3D" id="3.30.420.80">
    <property type="entry name" value="Ribosomal protein S11"/>
    <property type="match status" value="1"/>
</dbReference>
<organism evidence="7">
    <name type="scientific">Karenia mikimotoi</name>
    <name type="common">Red tide dinoflagellate</name>
    <name type="synonym">Gymnodinium mikimotoi</name>
    <dbReference type="NCBI Taxonomy" id="225107"/>
    <lineage>
        <taxon>Eukaryota</taxon>
        <taxon>Sar</taxon>
        <taxon>Alveolata</taxon>
        <taxon>Dinophyceae</taxon>
        <taxon>Gymnodiniales</taxon>
        <taxon>Kareniaceae</taxon>
        <taxon>Karenia</taxon>
    </lineage>
</organism>
<dbReference type="GO" id="GO:0019843">
    <property type="term" value="F:rRNA binding"/>
    <property type="evidence" value="ECO:0007669"/>
    <property type="project" value="UniProtKB-UniRule"/>
</dbReference>
<keyword evidence="4 5" id="KW-0687">Ribonucleoprotein</keyword>
<evidence type="ECO:0000256" key="4">
    <source>
        <dbReference type="ARBA" id="ARBA00023274"/>
    </source>
</evidence>
<proteinExistence type="inferred from homology"/>
<protein>
    <recommendedName>
        <fullName evidence="5">Small ribosomal subunit protein uS11c</fullName>
    </recommendedName>
</protein>
<dbReference type="HAMAP" id="MF_01310">
    <property type="entry name" value="Ribosomal_uS11"/>
    <property type="match status" value="1"/>
</dbReference>
<gene>
    <name evidence="5 7" type="primary">rps11</name>
</gene>